<evidence type="ECO:0000256" key="1">
    <source>
        <dbReference type="ARBA" id="ARBA00023604"/>
    </source>
</evidence>
<comment type="caution">
    <text evidence="3">The sequence shown here is derived from an EMBL/GenBank/DDBJ whole genome shotgun (WGS) entry which is preliminary data.</text>
</comment>
<gene>
    <name evidence="3" type="ORF">SCF082_LOCUS18769</name>
</gene>
<dbReference type="InterPro" id="IPR044053">
    <property type="entry name" value="AsaB-like"/>
</dbReference>
<comment type="similarity">
    <text evidence="1">Belongs to the asaB hydroxylase/desaturase family.</text>
</comment>
<organism evidence="3 4">
    <name type="scientific">Durusdinium trenchii</name>
    <dbReference type="NCBI Taxonomy" id="1381693"/>
    <lineage>
        <taxon>Eukaryota</taxon>
        <taxon>Sar</taxon>
        <taxon>Alveolata</taxon>
        <taxon>Dinophyceae</taxon>
        <taxon>Suessiales</taxon>
        <taxon>Symbiodiniaceae</taxon>
        <taxon>Durusdinium</taxon>
    </lineage>
</organism>
<proteinExistence type="inferred from homology"/>
<dbReference type="Proteomes" id="UP001642464">
    <property type="component" value="Unassembled WGS sequence"/>
</dbReference>
<evidence type="ECO:0000313" key="4">
    <source>
        <dbReference type="Proteomes" id="UP001642464"/>
    </source>
</evidence>
<protein>
    <submittedName>
        <fullName evidence="3">Hydroxylase/desaturase CTB9 (Cercosporin toxin biosynthesis cluster protein 9)</fullName>
    </submittedName>
</protein>
<reference evidence="3 4" key="1">
    <citation type="submission" date="2024-02" db="EMBL/GenBank/DDBJ databases">
        <authorList>
            <person name="Chen Y."/>
            <person name="Shah S."/>
            <person name="Dougan E. K."/>
            <person name="Thang M."/>
            <person name="Chan C."/>
        </authorList>
    </citation>
    <scope>NUCLEOTIDE SEQUENCE [LARGE SCALE GENOMIC DNA]</scope>
</reference>
<dbReference type="PANTHER" id="PTHR34598">
    <property type="entry name" value="BLL6449 PROTEIN"/>
    <property type="match status" value="1"/>
</dbReference>
<dbReference type="EMBL" id="CAXAMM010012625">
    <property type="protein sequence ID" value="CAK9029394.1"/>
    <property type="molecule type" value="Genomic_DNA"/>
</dbReference>
<accession>A0ABP0KTU7</accession>
<feature type="compositionally biased region" description="Basic and acidic residues" evidence="2">
    <location>
        <begin position="312"/>
        <end position="323"/>
    </location>
</feature>
<keyword evidence="4" id="KW-1185">Reference proteome</keyword>
<evidence type="ECO:0000313" key="3">
    <source>
        <dbReference type="EMBL" id="CAK9029394.1"/>
    </source>
</evidence>
<feature type="compositionally biased region" description="Low complexity" evidence="2">
    <location>
        <begin position="299"/>
        <end position="311"/>
    </location>
</feature>
<feature type="region of interest" description="Disordered" evidence="2">
    <location>
        <begin position="299"/>
        <end position="342"/>
    </location>
</feature>
<sequence length="509" mass="56956">MDCCFPFWPFRRGVYATISYALEDGQYKDAGKRVKFIQDGRSAFTRTRSLETDGFCLTTLPLERTAGHDLFNYLETSKALYPLAEEVLKRTFPCCTKVLVFDHIARHDARYAKEAAAGEITKMLASGPAFSVHGDYTVRSGFTRLQSLMKGYEAEQRIDEVLKQRFAFVNVWVPLKKVERDPLGLIEWSSQRPCDVVTVKFIYPHRTGETYRVMPSDLHRWVYYPDMLPGECLVFKVFDSSTDGRARFSLHGAFQDPTSRPDAASRQSIEYTRLMHLPMMSPWDLQLAAREVHQLRGPQAASAAAAKAAQQAHEDVLSDSLDKKQRRRAKRMADGGAGKPGSELQRAAANTIVAVGMRCVVFFDVLPEGFGDTFVAPHLLPGTDCIMNPERVPAKHLGQAPTAFLRQTTDQTLTPKPVPHYEVVVLQKAWKLRPGNRNLLEALALLMHALRKHSRCHRTSRPAVAAQRAGGRLESLVVQLPKSLPSLLLNAARLMALPSRGGRPPGQMT</sequence>
<name>A0ABP0KTU7_9DINO</name>
<evidence type="ECO:0000256" key="2">
    <source>
        <dbReference type="SAM" id="MobiDB-lite"/>
    </source>
</evidence>
<dbReference type="NCBIfam" id="NF041278">
    <property type="entry name" value="CmcJ_NvfI_EfuI"/>
    <property type="match status" value="1"/>
</dbReference>
<dbReference type="PANTHER" id="PTHR34598:SF3">
    <property type="entry name" value="OXIDOREDUCTASE AN1597"/>
    <property type="match status" value="1"/>
</dbReference>